<protein>
    <submittedName>
        <fullName evidence="3">Uncharacterized protein</fullName>
    </submittedName>
</protein>
<dbReference type="STRING" id="1236976.JCM16418_2177"/>
<gene>
    <name evidence="3" type="ORF">JCM16418_2177</name>
</gene>
<dbReference type="OrthoDB" id="27389at2"/>
<dbReference type="RefSeq" id="WP_036648240.1">
    <property type="nucleotide sequence ID" value="NZ_BAVZ01000005.1"/>
</dbReference>
<dbReference type="EMBL" id="BAVZ01000005">
    <property type="protein sequence ID" value="GAF08139.1"/>
    <property type="molecule type" value="Genomic_DNA"/>
</dbReference>
<dbReference type="eggNOG" id="ENOG50349NC">
    <property type="taxonomic scope" value="Bacteria"/>
</dbReference>
<feature type="chain" id="PRO_5004907222" evidence="2">
    <location>
        <begin position="33"/>
        <end position="466"/>
    </location>
</feature>
<reference evidence="3 4" key="1">
    <citation type="journal article" date="2014" name="Genome Announc.">
        <title>Draft Genome Sequence of Paenibacillus pini JCM 16418T, Isolated from the Rhizosphere of Pine Tree.</title>
        <authorList>
            <person name="Yuki M."/>
            <person name="Oshima K."/>
            <person name="Suda W."/>
            <person name="Oshida Y."/>
            <person name="Kitamura K."/>
            <person name="Iida Y."/>
            <person name="Hattori M."/>
            <person name="Ohkuma M."/>
        </authorList>
    </citation>
    <scope>NUCLEOTIDE SEQUENCE [LARGE SCALE GENOMIC DNA]</scope>
    <source>
        <strain evidence="3 4">JCM 16418</strain>
    </source>
</reference>
<keyword evidence="4" id="KW-1185">Reference proteome</keyword>
<sequence>MIHETEKKKRYSLVIIFLALLIFLNSNYGVNAADNNNEEAYKQEPDVASQDKSAVTDKESSAKDSPDTKDTKESSRNKIFDIRKEDRELLKLENTLLSIRKIAAENKDGELSREIYMKYLELNQENITLHDFNYHYEKNKDAEYIRLENNYYEYKKAEFLKLQDKYETLISDYAGLLKSSPSVLNLSKSEISTKLDSQNSINQPVDDISINKPLISKLPKISVTVTVYYVQPDNIETLSVTDDVYIPEENNIVFFQKTYENVITGKDFEFSLPKDPTISDGTYLVEMKYSDSEMTTDYFRVAAVPLALTSNRTINVNDSFDVSLGAGETQVFEFTATSSKAHRIFTNPYGGVGGSNDTVLEIYSDAALTNMISRNDDYNGTVFSSISFKTVMGTKYYVKLRTYSSSGSLYCRLSLLSLEPIVFTETSAQYVYNASNRISYILYASGRQIIYLYDNNGNLLRKVLLN</sequence>
<proteinExistence type="predicted"/>
<dbReference type="AlphaFoldDB" id="W7Z1B0"/>
<evidence type="ECO:0000313" key="4">
    <source>
        <dbReference type="Proteomes" id="UP000019364"/>
    </source>
</evidence>
<comment type="caution">
    <text evidence="3">The sequence shown here is derived from an EMBL/GenBank/DDBJ whole genome shotgun (WGS) entry which is preliminary data.</text>
</comment>
<feature type="compositionally biased region" description="Basic and acidic residues" evidence="1">
    <location>
        <begin position="54"/>
        <end position="76"/>
    </location>
</feature>
<accession>W7Z1B0</accession>
<evidence type="ECO:0000313" key="3">
    <source>
        <dbReference type="EMBL" id="GAF08139.1"/>
    </source>
</evidence>
<keyword evidence="2" id="KW-0732">Signal</keyword>
<name>W7Z1B0_9BACL</name>
<organism evidence="3 4">
    <name type="scientific">Paenibacillus pini JCM 16418</name>
    <dbReference type="NCBI Taxonomy" id="1236976"/>
    <lineage>
        <taxon>Bacteria</taxon>
        <taxon>Bacillati</taxon>
        <taxon>Bacillota</taxon>
        <taxon>Bacilli</taxon>
        <taxon>Bacillales</taxon>
        <taxon>Paenibacillaceae</taxon>
        <taxon>Paenibacillus</taxon>
    </lineage>
</organism>
<evidence type="ECO:0000256" key="2">
    <source>
        <dbReference type="SAM" id="SignalP"/>
    </source>
</evidence>
<dbReference type="Proteomes" id="UP000019364">
    <property type="component" value="Unassembled WGS sequence"/>
</dbReference>
<feature type="region of interest" description="Disordered" evidence="1">
    <location>
        <begin position="41"/>
        <end position="76"/>
    </location>
</feature>
<evidence type="ECO:0000256" key="1">
    <source>
        <dbReference type="SAM" id="MobiDB-lite"/>
    </source>
</evidence>
<feature type="signal peptide" evidence="2">
    <location>
        <begin position="1"/>
        <end position="32"/>
    </location>
</feature>